<keyword evidence="1" id="KW-1133">Transmembrane helix</keyword>
<evidence type="ECO:0008006" key="4">
    <source>
        <dbReference type="Google" id="ProtNLM"/>
    </source>
</evidence>
<dbReference type="EMBL" id="FNOV01000005">
    <property type="protein sequence ID" value="SDY06815.1"/>
    <property type="molecule type" value="Genomic_DNA"/>
</dbReference>
<organism evidence="2 3">
    <name type="scientific">Hymenobacter psychrophilus</name>
    <dbReference type="NCBI Taxonomy" id="651662"/>
    <lineage>
        <taxon>Bacteria</taxon>
        <taxon>Pseudomonadati</taxon>
        <taxon>Bacteroidota</taxon>
        <taxon>Cytophagia</taxon>
        <taxon>Cytophagales</taxon>
        <taxon>Hymenobacteraceae</taxon>
        <taxon>Hymenobacter</taxon>
    </lineage>
</organism>
<evidence type="ECO:0000313" key="3">
    <source>
        <dbReference type="Proteomes" id="UP000199249"/>
    </source>
</evidence>
<feature type="transmembrane region" description="Helical" evidence="1">
    <location>
        <begin position="64"/>
        <end position="83"/>
    </location>
</feature>
<keyword evidence="1" id="KW-0812">Transmembrane</keyword>
<keyword evidence="3" id="KW-1185">Reference proteome</keyword>
<accession>A0A1H3GV03</accession>
<reference evidence="3" key="1">
    <citation type="submission" date="2016-10" db="EMBL/GenBank/DDBJ databases">
        <authorList>
            <person name="Varghese N."/>
            <person name="Submissions S."/>
        </authorList>
    </citation>
    <scope>NUCLEOTIDE SEQUENCE [LARGE SCALE GENOMIC DNA]</scope>
    <source>
        <strain evidence="3">CGMCC 1.8975</strain>
    </source>
</reference>
<dbReference type="AlphaFoldDB" id="A0A1H3GV03"/>
<dbReference type="STRING" id="651662.SAMN04488069_105175"/>
<proteinExistence type="predicted"/>
<dbReference type="OrthoDB" id="882310at2"/>
<evidence type="ECO:0000313" key="2">
    <source>
        <dbReference type="EMBL" id="SDY06815.1"/>
    </source>
</evidence>
<evidence type="ECO:0000256" key="1">
    <source>
        <dbReference type="SAM" id="Phobius"/>
    </source>
</evidence>
<feature type="transmembrane region" description="Helical" evidence="1">
    <location>
        <begin position="35"/>
        <end position="52"/>
    </location>
</feature>
<dbReference type="RefSeq" id="WP_092739255.1">
    <property type="nucleotide sequence ID" value="NZ_FNOV01000005.1"/>
</dbReference>
<sequence>MIDPPYHLPAVRLSADDYVAVNFRLWRARPATRRLHWLLGTAIGLLTIGVGLDVWQNGQLQRTSSFIFLGVAVLYGVSRFGLVRYQLRRGYARNATLQQPIDFILTTTEVIGQSQQGKFSGPWTTMQRAVWVGPDWLLLYPTEAACYYLDMRRLQAPATRVDVTRLLARHQIRQQQT</sequence>
<gene>
    <name evidence="2" type="ORF">SAMN04488069_105175</name>
</gene>
<name>A0A1H3GV03_9BACT</name>
<keyword evidence="1" id="KW-0472">Membrane</keyword>
<protein>
    <recommendedName>
        <fullName evidence="4">YcxB-like protein</fullName>
    </recommendedName>
</protein>
<dbReference type="Proteomes" id="UP000199249">
    <property type="component" value="Unassembled WGS sequence"/>
</dbReference>